<reference evidence="1" key="1">
    <citation type="submission" date="2011-02" db="EMBL/GenBank/DDBJ databases">
        <title>The genome of the leaf-cutting ant Acromyrmex echinatior suggests key adaptations to social evolution and fungus farming.</title>
        <authorList>
            <person name="Nygaard S."/>
            <person name="Zhang G."/>
        </authorList>
    </citation>
    <scope>NUCLEOTIDE SEQUENCE</scope>
</reference>
<dbReference type="EMBL" id="GL887974">
    <property type="protein sequence ID" value="EGI69353.1"/>
    <property type="molecule type" value="Genomic_DNA"/>
</dbReference>
<organism evidence="2">
    <name type="scientific">Acromyrmex echinatior</name>
    <name type="common">Panamanian leafcutter ant</name>
    <name type="synonym">Acromyrmex octospinosus echinatior</name>
    <dbReference type="NCBI Taxonomy" id="103372"/>
    <lineage>
        <taxon>Eukaryota</taxon>
        <taxon>Metazoa</taxon>
        <taxon>Ecdysozoa</taxon>
        <taxon>Arthropoda</taxon>
        <taxon>Hexapoda</taxon>
        <taxon>Insecta</taxon>
        <taxon>Pterygota</taxon>
        <taxon>Neoptera</taxon>
        <taxon>Endopterygota</taxon>
        <taxon>Hymenoptera</taxon>
        <taxon>Apocrita</taxon>
        <taxon>Aculeata</taxon>
        <taxon>Formicoidea</taxon>
        <taxon>Formicidae</taxon>
        <taxon>Myrmicinae</taxon>
        <taxon>Acromyrmex</taxon>
    </lineage>
</organism>
<accession>F4W8Z4</accession>
<proteinExistence type="predicted"/>
<dbReference type="AlphaFoldDB" id="F4W8Z4"/>
<protein>
    <submittedName>
        <fullName evidence="1">Uncharacterized protein</fullName>
    </submittedName>
</protein>
<sequence>MTLRLASTERNTNRMAWDDTERDGTRWVGIRPESIAGLWQDKRAVPEMFAEPSQPFGTYYLRMPLRETVLLVLMREDELTAFRNYFRPLDGNDRREVSNKPTKRVVCLLLRYSSVR</sequence>
<gene>
    <name evidence="1" type="ORF">G5I_01938</name>
</gene>
<name>F4W8Z4_ACREC</name>
<keyword evidence="2" id="KW-1185">Reference proteome</keyword>
<evidence type="ECO:0000313" key="1">
    <source>
        <dbReference type="EMBL" id="EGI69353.1"/>
    </source>
</evidence>
<evidence type="ECO:0000313" key="2">
    <source>
        <dbReference type="Proteomes" id="UP000007755"/>
    </source>
</evidence>
<dbReference type="Proteomes" id="UP000007755">
    <property type="component" value="Unassembled WGS sequence"/>
</dbReference>
<dbReference type="InParanoid" id="F4W8Z4"/>